<dbReference type="OrthoDB" id="978436at2"/>
<proteinExistence type="predicted"/>
<dbReference type="AlphaFoldDB" id="A0A1S1Z205"/>
<dbReference type="Proteomes" id="UP000179797">
    <property type="component" value="Unassembled WGS sequence"/>
</dbReference>
<keyword evidence="1" id="KW-0732">Signal</keyword>
<dbReference type="EMBL" id="JRYR02000001">
    <property type="protein sequence ID" value="OHX67300.1"/>
    <property type="molecule type" value="Genomic_DNA"/>
</dbReference>
<organism evidence="2 3">
    <name type="scientific">Flammeovirga pacifica</name>
    <dbReference type="NCBI Taxonomy" id="915059"/>
    <lineage>
        <taxon>Bacteria</taxon>
        <taxon>Pseudomonadati</taxon>
        <taxon>Bacteroidota</taxon>
        <taxon>Cytophagia</taxon>
        <taxon>Cytophagales</taxon>
        <taxon>Flammeovirgaceae</taxon>
        <taxon>Flammeovirga</taxon>
    </lineage>
</organism>
<accession>A0A1S1Z205</accession>
<gene>
    <name evidence="2" type="ORF">NH26_13585</name>
</gene>
<reference evidence="2 3" key="1">
    <citation type="journal article" date="2012" name="Int. J. Syst. Evol. Microbiol.">
        <title>Flammeovirga pacifica sp. nov., isolated from deep-sea sediment.</title>
        <authorList>
            <person name="Xu H."/>
            <person name="Fu Y."/>
            <person name="Yang N."/>
            <person name="Ding Z."/>
            <person name="Lai Q."/>
            <person name="Zeng R."/>
        </authorList>
    </citation>
    <scope>NUCLEOTIDE SEQUENCE [LARGE SCALE GENOMIC DNA]</scope>
    <source>
        <strain evidence="3">DSM 24597 / LMG 26175 / WPAGA1</strain>
    </source>
</reference>
<keyword evidence="3" id="KW-1185">Reference proteome</keyword>
<comment type="caution">
    <text evidence="2">The sequence shown here is derived from an EMBL/GenBank/DDBJ whole genome shotgun (WGS) entry which is preliminary data.</text>
</comment>
<sequence>MKKFLIYFLPLLVIGFLTSCSEDDENMVPTENLPEIEVTGIEDGMITGAVTIKATAENKIESFVINLTALNFGDIDLAKQPSELTAPVFEFLGVNYEEVYGATEYAVTISETALILLPAGNGTIPVTVTDQQGGSTTVTIEYTKE</sequence>
<evidence type="ECO:0000256" key="1">
    <source>
        <dbReference type="SAM" id="SignalP"/>
    </source>
</evidence>
<feature type="signal peptide" evidence="1">
    <location>
        <begin position="1"/>
        <end position="22"/>
    </location>
</feature>
<evidence type="ECO:0000313" key="2">
    <source>
        <dbReference type="EMBL" id="OHX67300.1"/>
    </source>
</evidence>
<dbReference type="STRING" id="915059.NH26_13585"/>
<dbReference type="PROSITE" id="PS51257">
    <property type="entry name" value="PROKAR_LIPOPROTEIN"/>
    <property type="match status" value="1"/>
</dbReference>
<dbReference type="RefSeq" id="WP_044226082.1">
    <property type="nucleotide sequence ID" value="NZ_JRYR02000001.1"/>
</dbReference>
<protein>
    <submittedName>
        <fullName evidence="2">Uncharacterized protein</fullName>
    </submittedName>
</protein>
<evidence type="ECO:0000313" key="3">
    <source>
        <dbReference type="Proteomes" id="UP000179797"/>
    </source>
</evidence>
<feature type="chain" id="PRO_5010218647" evidence="1">
    <location>
        <begin position="23"/>
        <end position="145"/>
    </location>
</feature>
<name>A0A1S1Z205_FLAPC</name>